<dbReference type="PRINTS" id="PR00258">
    <property type="entry name" value="SPERACTRCPTR"/>
</dbReference>
<evidence type="ECO:0000313" key="6">
    <source>
        <dbReference type="EnsemblMetazoa" id="G13211.1:cds"/>
    </source>
</evidence>
<dbReference type="Gene3D" id="3.10.250.10">
    <property type="entry name" value="SRCR-like domain"/>
    <property type="match status" value="1"/>
</dbReference>
<keyword evidence="1" id="KW-1015">Disulfide bond</keyword>
<dbReference type="SUPFAM" id="SSF56487">
    <property type="entry name" value="SRCR-like"/>
    <property type="match status" value="1"/>
</dbReference>
<keyword evidence="4" id="KW-0472">Membrane</keyword>
<dbReference type="InterPro" id="IPR036772">
    <property type="entry name" value="SRCR-like_dom_sf"/>
</dbReference>
<dbReference type="SMART" id="SM00202">
    <property type="entry name" value="SR"/>
    <property type="match status" value="1"/>
</dbReference>
<organism evidence="6 7">
    <name type="scientific">Magallana gigas</name>
    <name type="common">Pacific oyster</name>
    <name type="synonym">Crassostrea gigas</name>
    <dbReference type="NCBI Taxonomy" id="29159"/>
    <lineage>
        <taxon>Eukaryota</taxon>
        <taxon>Metazoa</taxon>
        <taxon>Spiralia</taxon>
        <taxon>Lophotrochozoa</taxon>
        <taxon>Mollusca</taxon>
        <taxon>Bivalvia</taxon>
        <taxon>Autobranchia</taxon>
        <taxon>Pteriomorphia</taxon>
        <taxon>Ostreida</taxon>
        <taxon>Ostreoidea</taxon>
        <taxon>Ostreidae</taxon>
        <taxon>Magallana</taxon>
    </lineage>
</organism>
<dbReference type="EnsemblMetazoa" id="G13211.1">
    <property type="protein sequence ID" value="G13211.1:cds"/>
    <property type="gene ID" value="G13211"/>
</dbReference>
<keyword evidence="7" id="KW-1185">Reference proteome</keyword>
<evidence type="ECO:0000256" key="2">
    <source>
        <dbReference type="PROSITE-ProRule" id="PRU00196"/>
    </source>
</evidence>
<keyword evidence="4" id="KW-1133">Transmembrane helix</keyword>
<comment type="caution">
    <text evidence="2">Lacks conserved residue(s) required for the propagation of feature annotation.</text>
</comment>
<feature type="region of interest" description="Disordered" evidence="3">
    <location>
        <begin position="100"/>
        <end position="120"/>
    </location>
</feature>
<protein>
    <recommendedName>
        <fullName evidence="5">SRCR domain-containing protein</fullName>
    </recommendedName>
</protein>
<name>A0A8W8I9M5_MAGGI</name>
<evidence type="ECO:0000259" key="5">
    <source>
        <dbReference type="PROSITE" id="PS50287"/>
    </source>
</evidence>
<evidence type="ECO:0000256" key="3">
    <source>
        <dbReference type="SAM" id="MobiDB-lite"/>
    </source>
</evidence>
<proteinExistence type="predicted"/>
<dbReference type="GO" id="GO:0016020">
    <property type="term" value="C:membrane"/>
    <property type="evidence" value="ECO:0007669"/>
    <property type="project" value="InterPro"/>
</dbReference>
<feature type="domain" description="SRCR" evidence="5">
    <location>
        <begin position="38"/>
        <end position="81"/>
    </location>
</feature>
<keyword evidence="4" id="KW-0812">Transmembrane</keyword>
<feature type="transmembrane region" description="Helical" evidence="4">
    <location>
        <begin position="136"/>
        <end position="160"/>
    </location>
</feature>
<accession>A0A8W8I9M5</accession>
<dbReference type="PANTHER" id="PTHR48071:SF18">
    <property type="entry name" value="DELETED IN MALIGNANT BRAIN TUMORS 1 PROTEIN-RELATED"/>
    <property type="match status" value="1"/>
</dbReference>
<dbReference type="InterPro" id="IPR001190">
    <property type="entry name" value="SRCR"/>
</dbReference>
<dbReference type="PANTHER" id="PTHR48071">
    <property type="entry name" value="SRCR DOMAIN-CONTAINING PROTEIN"/>
    <property type="match status" value="1"/>
</dbReference>
<dbReference type="CDD" id="cd12087">
    <property type="entry name" value="TM_EGFR-like"/>
    <property type="match status" value="1"/>
</dbReference>
<evidence type="ECO:0000256" key="1">
    <source>
        <dbReference type="ARBA" id="ARBA00023157"/>
    </source>
</evidence>
<reference evidence="6" key="1">
    <citation type="submission" date="2022-08" db="UniProtKB">
        <authorList>
            <consortium name="EnsemblMetazoa"/>
        </authorList>
    </citation>
    <scope>IDENTIFICATION</scope>
    <source>
        <strain evidence="6">05x7-T-G4-1.051#20</strain>
    </source>
</reference>
<sequence length="275" mass="29883">MTCLNTGFNSTFLDDLCLYNEPGAYASCYNDMIEPKKIRLVDGPNNYTGRLEVYIQGPNQWGTICDDFWDETLLGNSNCNHTEDVGVKCDGPIIPTTTTSTTTISTTTTTTTTTTPAPTTTKMVAPKQQQESSTSLGVIIAVPVVIFFLILAVIILVFVFKVRKVHKRDNIPHERFHDEIIEHNSDGSIAVSNQLYDMTMQPTGAANGSAGDNLQLAKNGSAYYSKPLKNGKSDTKNSFANPLYGQQNAGSVIDSEALADQDGVRLPIDESVSKA</sequence>
<dbReference type="Proteomes" id="UP000005408">
    <property type="component" value="Unassembled WGS sequence"/>
</dbReference>
<evidence type="ECO:0000256" key="4">
    <source>
        <dbReference type="SAM" id="Phobius"/>
    </source>
</evidence>
<dbReference type="PROSITE" id="PS50287">
    <property type="entry name" value="SRCR_2"/>
    <property type="match status" value="1"/>
</dbReference>
<dbReference type="AlphaFoldDB" id="A0A8W8I9M5"/>
<evidence type="ECO:0000313" key="7">
    <source>
        <dbReference type="Proteomes" id="UP000005408"/>
    </source>
</evidence>